<evidence type="ECO:0000313" key="3">
    <source>
        <dbReference type="Proteomes" id="UP000276223"/>
    </source>
</evidence>
<dbReference type="OrthoDB" id="5296662at2"/>
<dbReference type="Pfam" id="PF16074">
    <property type="entry name" value="PilW"/>
    <property type="match status" value="1"/>
</dbReference>
<dbReference type="PROSITE" id="PS51257">
    <property type="entry name" value="PROKAR_LIPOPROTEIN"/>
    <property type="match status" value="1"/>
</dbReference>
<sequence length="375" mass="41492">MKFRERSEGTSLVELLVAVAVTVVVVACTYAGFSAHQRLFAQEQQILELQQNVRIALNTAAQVLQQAGYWRCVASQAVSTGTRGVKRTLKDSKSLFHTHPLMGFNNITESSDPFPDGQTQEGTDILGYSFIDPAFHGRLSQDQNLPRDFLRLVKNKDTRGLKKGQIVFLTDCRHSALFQATSVTLSGTEVMLEHDCGGLEPGNMTCCLRCDDGGSDCLHESECGLPGTGFRAETSHLHPVKAGFFRVNRKGEFQWLEGGPDATGRYVFSRSRTLAENVEDFQVEFGVNTSPVPNGDVDAWVSSDAMPQTAPGSGVKDWERVRAVRCHLLARTKRFFKGYVDTTLYAFADRNATVTADGYRRFYMVKTIGIRNATP</sequence>
<feature type="transmembrane region" description="Helical" evidence="1">
    <location>
        <begin position="12"/>
        <end position="33"/>
    </location>
</feature>
<dbReference type="Proteomes" id="UP000276223">
    <property type="component" value="Unassembled WGS sequence"/>
</dbReference>
<dbReference type="EMBL" id="RJVA01000010">
    <property type="protein sequence ID" value="ROR01932.1"/>
    <property type="molecule type" value="Genomic_DNA"/>
</dbReference>
<organism evidence="2 3">
    <name type="scientific">Desulfosoma caldarium</name>
    <dbReference type="NCBI Taxonomy" id="610254"/>
    <lineage>
        <taxon>Bacteria</taxon>
        <taxon>Pseudomonadati</taxon>
        <taxon>Thermodesulfobacteriota</taxon>
        <taxon>Syntrophobacteria</taxon>
        <taxon>Syntrophobacterales</taxon>
        <taxon>Syntrophobacteraceae</taxon>
        <taxon>Desulfosoma</taxon>
    </lineage>
</organism>
<protein>
    <submittedName>
        <fullName evidence="2">Type IV pilus-assembly PilW-like protein</fullName>
    </submittedName>
</protein>
<keyword evidence="1" id="KW-1133">Transmembrane helix</keyword>
<accession>A0A3N1VNX6</accession>
<evidence type="ECO:0000313" key="2">
    <source>
        <dbReference type="EMBL" id="ROR01932.1"/>
    </source>
</evidence>
<reference evidence="2 3" key="1">
    <citation type="submission" date="2018-11" db="EMBL/GenBank/DDBJ databases">
        <title>Genomic Encyclopedia of Type Strains, Phase IV (KMG-IV): sequencing the most valuable type-strain genomes for metagenomic binning, comparative biology and taxonomic classification.</title>
        <authorList>
            <person name="Goeker M."/>
        </authorList>
    </citation>
    <scope>NUCLEOTIDE SEQUENCE [LARGE SCALE GENOMIC DNA]</scope>
    <source>
        <strain evidence="2 3">DSM 22027</strain>
    </source>
</reference>
<evidence type="ECO:0000256" key="1">
    <source>
        <dbReference type="SAM" id="Phobius"/>
    </source>
</evidence>
<keyword evidence="1" id="KW-0472">Membrane</keyword>
<keyword evidence="1" id="KW-0812">Transmembrane</keyword>
<keyword evidence="3" id="KW-1185">Reference proteome</keyword>
<dbReference type="GO" id="GO:0043683">
    <property type="term" value="P:type IV pilus assembly"/>
    <property type="evidence" value="ECO:0007669"/>
    <property type="project" value="InterPro"/>
</dbReference>
<proteinExistence type="predicted"/>
<name>A0A3N1VNX6_9BACT</name>
<gene>
    <name evidence="2" type="ORF">EDC27_1126</name>
</gene>
<comment type="caution">
    <text evidence="2">The sequence shown here is derived from an EMBL/GenBank/DDBJ whole genome shotgun (WGS) entry which is preliminary data.</text>
</comment>
<dbReference type="RefSeq" id="WP_123289617.1">
    <property type="nucleotide sequence ID" value="NZ_RJVA01000010.1"/>
</dbReference>
<dbReference type="AlphaFoldDB" id="A0A3N1VNX6"/>
<dbReference type="InterPro" id="IPR032092">
    <property type="entry name" value="PilW"/>
</dbReference>